<name>A9DXV5_9FLAO</name>
<dbReference type="OrthoDB" id="336698at2"/>
<dbReference type="EMBL" id="ABIB01000005">
    <property type="protein sequence ID" value="EDP96051.1"/>
    <property type="molecule type" value="Genomic_DNA"/>
</dbReference>
<organism evidence="3 4">
    <name type="scientific">Kordia algicida OT-1</name>
    <dbReference type="NCBI Taxonomy" id="391587"/>
    <lineage>
        <taxon>Bacteria</taxon>
        <taxon>Pseudomonadati</taxon>
        <taxon>Bacteroidota</taxon>
        <taxon>Flavobacteriia</taxon>
        <taxon>Flavobacteriales</taxon>
        <taxon>Flavobacteriaceae</taxon>
        <taxon>Kordia</taxon>
    </lineage>
</organism>
<dbReference type="CDD" id="cd14731">
    <property type="entry name" value="LodA_like_1"/>
    <property type="match status" value="1"/>
</dbReference>
<keyword evidence="4" id="KW-1185">Reference proteome</keyword>
<evidence type="ECO:0000259" key="1">
    <source>
        <dbReference type="Pfam" id="PF17990"/>
    </source>
</evidence>
<evidence type="ECO:0000259" key="2">
    <source>
        <dbReference type="Pfam" id="PF18417"/>
    </source>
</evidence>
<evidence type="ECO:0000313" key="3">
    <source>
        <dbReference type="EMBL" id="EDP96051.1"/>
    </source>
</evidence>
<dbReference type="HOGENOM" id="CLU_012035_1_0_10"/>
<evidence type="ECO:0000313" key="4">
    <source>
        <dbReference type="Proteomes" id="UP000002945"/>
    </source>
</evidence>
<dbReference type="InterPro" id="IPR041168">
    <property type="entry name" value="LodA_N"/>
</dbReference>
<comment type="caution">
    <text evidence="3">The sequence shown here is derived from an EMBL/GenBank/DDBJ whole genome shotgun (WGS) entry which is preliminary data.</text>
</comment>
<dbReference type="Pfam" id="PF17990">
    <property type="entry name" value="LodA_N"/>
    <property type="match status" value="1"/>
</dbReference>
<sequence>MANTTPKFRIYPSIGIARLGNGPATKEEVIFSPEIPWANLYETDQNYLTRDGRLKKQAQRFYIYECDDHGNPTRQINTDDFDIEWSVEVANKKPFWYDFNNSLDLSVVLEDHQNLSPNFAKDKLAPGISASYRNPNVLNQELRTEGGYDYRKDLVNHPKMVSVGENAKRKEIKGQFPSSRMSESEFSMLAKRMNVDEKEVNLGTVEYDDDGTLIFYGADGISAALNPSDLNTDFADNSNWYDDICDGRVTATIRKRDSGEEYKLDDAQSSAWVASAPPDYAPQIQPLSTMFDLITGAANESHIPELATVFPMMYRLYRMQWVNLGDFLAPSFKETIDELIAKDEFKYIYKKEPKAEADAVREKIFNMFRNPAYNMSNEPIIPSKNKTDLVNRGSGTAELKLPYYPGDAIDYPGSPAQWFAIPPMIYEQLRQWRDGNFYSPPSFDFKDMDEMGAFYRDMFLKSATDEKRKPLLMTRAVLETLYGGGFHPGVELTWPMRHKQLYSENNETYQFIVDDGNLKIGAYGLREVRLNAASKEEQKEIFYNDFGFSMTSDDVRNSMKPDSETAWFWKVTPGDMTKWMGIPWQSDAGSCQAVYVEEQYPVPSWWAANLPVFVLPSDSYEKLKDPNILPSTKRNIYANRLAWLHTADTGFIGYHAEGGYMNGLINMVYQWKDIGVVTGRRLEEDIDGIPNLVYVAYDSKSMKK</sequence>
<dbReference type="RefSeq" id="WP_007094121.1">
    <property type="nucleotide sequence ID" value="NZ_CP142125.1"/>
</dbReference>
<feature type="domain" description="L-lysine epsilon oxidase C-terminal" evidence="2">
    <location>
        <begin position="409"/>
        <end position="606"/>
    </location>
</feature>
<dbReference type="InterPro" id="IPR041173">
    <property type="entry name" value="LodA_C"/>
</dbReference>
<evidence type="ECO:0008006" key="5">
    <source>
        <dbReference type="Google" id="ProtNLM"/>
    </source>
</evidence>
<dbReference type="InterPro" id="IPR033798">
    <property type="entry name" value="LodA-like"/>
</dbReference>
<dbReference type="Pfam" id="PF18417">
    <property type="entry name" value="LodA_C"/>
    <property type="match status" value="1"/>
</dbReference>
<dbReference type="AlphaFoldDB" id="A9DXV5"/>
<proteinExistence type="predicted"/>
<gene>
    <name evidence="3" type="ORF">KAOT1_07778</name>
</gene>
<reference evidence="3 4" key="1">
    <citation type="journal article" date="2011" name="J. Bacteriol.">
        <title>Genome sequence of the algicidal bacterium Kordia algicida OT-1.</title>
        <authorList>
            <person name="Lee H.S."/>
            <person name="Kang S.G."/>
            <person name="Kwon K.K."/>
            <person name="Lee J.H."/>
            <person name="Kim S.J."/>
        </authorList>
    </citation>
    <scope>NUCLEOTIDE SEQUENCE [LARGE SCALE GENOMIC DNA]</scope>
    <source>
        <strain evidence="3 4">OT-1</strain>
    </source>
</reference>
<dbReference type="eggNOG" id="ENOG502Z8IE">
    <property type="taxonomic scope" value="Bacteria"/>
</dbReference>
<feature type="domain" description="L-Lysine epsilon oxidase N-terminal" evidence="1">
    <location>
        <begin position="11"/>
        <end position="265"/>
    </location>
</feature>
<dbReference type="Proteomes" id="UP000002945">
    <property type="component" value="Unassembled WGS sequence"/>
</dbReference>
<accession>A9DXV5</accession>
<protein>
    <recommendedName>
        <fullName evidence="5">L-lysine 6-oxidase</fullName>
    </recommendedName>
</protein>
<dbReference type="STRING" id="391587.KAOT1_07778"/>